<dbReference type="GO" id="GO:0045944">
    <property type="term" value="P:positive regulation of transcription by RNA polymerase II"/>
    <property type="evidence" value="ECO:0007669"/>
    <property type="project" value="TreeGrafter"/>
</dbReference>
<dbReference type="GO" id="GO:0046983">
    <property type="term" value="F:protein dimerization activity"/>
    <property type="evidence" value="ECO:0007669"/>
    <property type="project" value="InterPro"/>
</dbReference>
<keyword evidence="4" id="KW-0804">Transcription</keyword>
<accession>A0A1Y2H623</accession>
<dbReference type="Pfam" id="PF00319">
    <property type="entry name" value="SRF-TF"/>
    <property type="match status" value="1"/>
</dbReference>
<feature type="region of interest" description="Disordered" evidence="6">
    <location>
        <begin position="109"/>
        <end position="132"/>
    </location>
</feature>
<evidence type="ECO:0000256" key="4">
    <source>
        <dbReference type="ARBA" id="ARBA00023163"/>
    </source>
</evidence>
<dbReference type="AlphaFoldDB" id="A0A1Y2H623"/>
<keyword evidence="5" id="KW-0539">Nucleus</keyword>
<dbReference type="OrthoDB" id="1898716at2759"/>
<evidence type="ECO:0000259" key="7">
    <source>
        <dbReference type="PROSITE" id="PS50066"/>
    </source>
</evidence>
<dbReference type="STRING" id="765915.A0A1Y2H623"/>
<keyword evidence="9" id="KW-1185">Reference proteome</keyword>
<comment type="caution">
    <text evidence="8">The sequence shown here is derived from an EMBL/GenBank/DDBJ whole genome shotgun (WGS) entry which is preliminary data.</text>
</comment>
<evidence type="ECO:0000313" key="8">
    <source>
        <dbReference type="EMBL" id="ORZ30018.1"/>
    </source>
</evidence>
<dbReference type="Proteomes" id="UP000193411">
    <property type="component" value="Unassembled WGS sequence"/>
</dbReference>
<keyword evidence="3" id="KW-0238">DNA-binding</keyword>
<comment type="subcellular location">
    <subcellularLocation>
        <location evidence="1">Nucleus</location>
    </subcellularLocation>
</comment>
<sequence length="132" mass="14015">MPPKKSSSGTAAAAAATAAASAADVGGSAVKRRSRIQPIKDDRTRAVTLLKRRAGVFKKAFELSVLCQCDIGVIIFAPNGKMFEFTSAGDMDHLLLRYTEYLKPHEVKTNQDFAEGGDGQVGAPVQGESDDD</sequence>
<evidence type="ECO:0000256" key="3">
    <source>
        <dbReference type="ARBA" id="ARBA00023125"/>
    </source>
</evidence>
<dbReference type="GO" id="GO:0000981">
    <property type="term" value="F:DNA-binding transcription factor activity, RNA polymerase II-specific"/>
    <property type="evidence" value="ECO:0007669"/>
    <property type="project" value="TreeGrafter"/>
</dbReference>
<dbReference type="PANTHER" id="PTHR11945">
    <property type="entry name" value="MADS BOX PROTEIN"/>
    <property type="match status" value="1"/>
</dbReference>
<dbReference type="SUPFAM" id="SSF55455">
    <property type="entry name" value="SRF-like"/>
    <property type="match status" value="1"/>
</dbReference>
<gene>
    <name evidence="8" type="ORF">BCR44DRAFT_122471</name>
</gene>
<dbReference type="Gene3D" id="3.40.1810.10">
    <property type="entry name" value="Transcription factor, MADS-box"/>
    <property type="match status" value="1"/>
</dbReference>
<evidence type="ECO:0000256" key="1">
    <source>
        <dbReference type="ARBA" id="ARBA00004123"/>
    </source>
</evidence>
<reference evidence="8 9" key="1">
    <citation type="submission" date="2016-07" db="EMBL/GenBank/DDBJ databases">
        <title>Pervasive Adenine N6-methylation of Active Genes in Fungi.</title>
        <authorList>
            <consortium name="DOE Joint Genome Institute"/>
            <person name="Mondo S.J."/>
            <person name="Dannebaum R.O."/>
            <person name="Kuo R.C."/>
            <person name="Labutti K."/>
            <person name="Haridas S."/>
            <person name="Kuo A."/>
            <person name="Salamov A."/>
            <person name="Ahrendt S.R."/>
            <person name="Lipzen A."/>
            <person name="Sullivan W."/>
            <person name="Andreopoulos W.B."/>
            <person name="Clum A."/>
            <person name="Lindquist E."/>
            <person name="Daum C."/>
            <person name="Ramamoorthy G.K."/>
            <person name="Gryganskyi A."/>
            <person name="Culley D."/>
            <person name="Magnuson J.K."/>
            <person name="James T.Y."/>
            <person name="O'Malley M.A."/>
            <person name="Stajich J.E."/>
            <person name="Spatafora J.W."/>
            <person name="Visel A."/>
            <person name="Grigoriev I.V."/>
        </authorList>
    </citation>
    <scope>NUCLEOTIDE SEQUENCE [LARGE SCALE GENOMIC DNA]</scope>
    <source>
        <strain evidence="8 9">PL171</strain>
    </source>
</reference>
<dbReference type="InterPro" id="IPR036879">
    <property type="entry name" value="TF_MADSbox_sf"/>
</dbReference>
<dbReference type="EMBL" id="MCFL01000108">
    <property type="protein sequence ID" value="ORZ30018.1"/>
    <property type="molecule type" value="Genomic_DNA"/>
</dbReference>
<evidence type="ECO:0000256" key="5">
    <source>
        <dbReference type="ARBA" id="ARBA00023242"/>
    </source>
</evidence>
<dbReference type="InterPro" id="IPR002100">
    <property type="entry name" value="TF_MADSbox"/>
</dbReference>
<evidence type="ECO:0000256" key="6">
    <source>
        <dbReference type="SAM" id="MobiDB-lite"/>
    </source>
</evidence>
<dbReference type="PRINTS" id="PR00404">
    <property type="entry name" value="MADSDOMAIN"/>
</dbReference>
<dbReference type="SMART" id="SM00432">
    <property type="entry name" value="MADS"/>
    <property type="match status" value="1"/>
</dbReference>
<feature type="non-terminal residue" evidence="8">
    <location>
        <position position="132"/>
    </location>
</feature>
<evidence type="ECO:0000256" key="2">
    <source>
        <dbReference type="ARBA" id="ARBA00023015"/>
    </source>
</evidence>
<dbReference type="GO" id="GO:0005634">
    <property type="term" value="C:nucleus"/>
    <property type="evidence" value="ECO:0007669"/>
    <property type="project" value="UniProtKB-SubCell"/>
</dbReference>
<dbReference type="PANTHER" id="PTHR11945:SF534">
    <property type="entry name" value="MYOCYTE-SPECIFIC ENHANCER FACTOR 2"/>
    <property type="match status" value="1"/>
</dbReference>
<feature type="domain" description="MADS-box" evidence="7">
    <location>
        <begin position="29"/>
        <end position="89"/>
    </location>
</feature>
<organism evidence="8 9">
    <name type="scientific">Catenaria anguillulae PL171</name>
    <dbReference type="NCBI Taxonomy" id="765915"/>
    <lineage>
        <taxon>Eukaryota</taxon>
        <taxon>Fungi</taxon>
        <taxon>Fungi incertae sedis</taxon>
        <taxon>Blastocladiomycota</taxon>
        <taxon>Blastocladiomycetes</taxon>
        <taxon>Blastocladiales</taxon>
        <taxon>Catenariaceae</taxon>
        <taxon>Catenaria</taxon>
    </lineage>
</organism>
<name>A0A1Y2H623_9FUNG</name>
<dbReference type="GO" id="GO:0000978">
    <property type="term" value="F:RNA polymerase II cis-regulatory region sequence-specific DNA binding"/>
    <property type="evidence" value="ECO:0007669"/>
    <property type="project" value="TreeGrafter"/>
</dbReference>
<protein>
    <recommendedName>
        <fullName evidence="7">MADS-box domain-containing protein</fullName>
    </recommendedName>
</protein>
<proteinExistence type="predicted"/>
<keyword evidence="2" id="KW-0805">Transcription regulation</keyword>
<dbReference type="PROSITE" id="PS50066">
    <property type="entry name" value="MADS_BOX_2"/>
    <property type="match status" value="1"/>
</dbReference>
<evidence type="ECO:0000313" key="9">
    <source>
        <dbReference type="Proteomes" id="UP000193411"/>
    </source>
</evidence>